<dbReference type="SUPFAM" id="SSF55874">
    <property type="entry name" value="ATPase domain of HSP90 chaperone/DNA topoisomerase II/histidine kinase"/>
    <property type="match status" value="1"/>
</dbReference>
<name>A0A0F6YLI2_9BACT</name>
<protein>
    <submittedName>
        <fullName evidence="2">Anti-sigma B factor RsbT</fullName>
    </submittedName>
</protein>
<dbReference type="OrthoDB" id="9799195at2"/>
<dbReference type="Proteomes" id="UP000034883">
    <property type="component" value="Chromosome"/>
</dbReference>
<feature type="domain" description="Histidine kinase/HSP90-like ATPase" evidence="1">
    <location>
        <begin position="110"/>
        <end position="220"/>
    </location>
</feature>
<dbReference type="RefSeq" id="WP_053236918.1">
    <property type="nucleotide sequence ID" value="NZ_CP011125.1"/>
</dbReference>
<evidence type="ECO:0000259" key="1">
    <source>
        <dbReference type="Pfam" id="PF13581"/>
    </source>
</evidence>
<dbReference type="Pfam" id="PF13581">
    <property type="entry name" value="HATPase_c_2"/>
    <property type="match status" value="1"/>
</dbReference>
<reference evidence="2 3" key="1">
    <citation type="submission" date="2015-03" db="EMBL/GenBank/DDBJ databases">
        <title>Genome assembly of Sandaracinus amylolyticus DSM 53668.</title>
        <authorList>
            <person name="Sharma G."/>
            <person name="Subramanian S."/>
        </authorList>
    </citation>
    <scope>NUCLEOTIDE SEQUENCE [LARGE SCALE GENOMIC DNA]</scope>
    <source>
        <strain evidence="2 3">DSM 53668</strain>
    </source>
</reference>
<dbReference type="KEGG" id="samy:DB32_007062"/>
<accession>A0A0F6YLI2</accession>
<evidence type="ECO:0000313" key="3">
    <source>
        <dbReference type="Proteomes" id="UP000034883"/>
    </source>
</evidence>
<dbReference type="STRING" id="927083.DB32_007062"/>
<dbReference type="InterPro" id="IPR003594">
    <property type="entry name" value="HATPase_dom"/>
</dbReference>
<organism evidence="2 3">
    <name type="scientific">Sandaracinus amylolyticus</name>
    <dbReference type="NCBI Taxonomy" id="927083"/>
    <lineage>
        <taxon>Bacteria</taxon>
        <taxon>Pseudomonadati</taxon>
        <taxon>Myxococcota</taxon>
        <taxon>Polyangia</taxon>
        <taxon>Polyangiales</taxon>
        <taxon>Sandaracinaceae</taxon>
        <taxon>Sandaracinus</taxon>
    </lineage>
</organism>
<dbReference type="Gene3D" id="3.30.565.10">
    <property type="entry name" value="Histidine kinase-like ATPase, C-terminal domain"/>
    <property type="match status" value="1"/>
</dbReference>
<evidence type="ECO:0000313" key="2">
    <source>
        <dbReference type="EMBL" id="AKF09913.1"/>
    </source>
</evidence>
<keyword evidence="3" id="KW-1185">Reference proteome</keyword>
<proteinExistence type="predicted"/>
<dbReference type="InterPro" id="IPR036890">
    <property type="entry name" value="HATPase_C_sf"/>
</dbReference>
<dbReference type="EMBL" id="CP011125">
    <property type="protein sequence ID" value="AKF09913.1"/>
    <property type="molecule type" value="Genomic_DNA"/>
</dbReference>
<sequence>MISSGTASGRSFEQVVRGILAAHLGPIHADTVVMSAARHLGMRPGELTERDRDALATALARPLRLYLDETKVRIVQREVTSARIAERGVMVADEDAPLRPVEARIRVEDDVIRARAEARDLAARVGFDPVDAIKIATVVSELARNIVMYAGTGTISVRPLVGARGVEIESVDNGPGIPDLDAILGGRYRSRKGLGLGIAGSKRLLDAMDVQTGPTGTRIVGRKRVP</sequence>
<gene>
    <name evidence="2" type="ORF">DB32_007062</name>
</gene>
<dbReference type="AlphaFoldDB" id="A0A0F6YLI2"/>